<protein>
    <submittedName>
        <fullName evidence="7">DNA-binding transcriptional regulator, LysR family</fullName>
    </submittedName>
</protein>
<keyword evidence="2" id="KW-0805">Transcription regulation</keyword>
<dbReference type="PANTHER" id="PTHR30346:SF28">
    <property type="entry name" value="HTH-TYPE TRANSCRIPTIONAL REGULATOR CYNR"/>
    <property type="match status" value="1"/>
</dbReference>
<dbReference type="Gene3D" id="3.40.190.290">
    <property type="match status" value="1"/>
</dbReference>
<dbReference type="SUPFAM" id="SSF53850">
    <property type="entry name" value="Periplasmic binding protein-like II"/>
    <property type="match status" value="1"/>
</dbReference>
<dbReference type="InterPro" id="IPR000847">
    <property type="entry name" value="LysR_HTH_N"/>
</dbReference>
<dbReference type="Proteomes" id="UP000183407">
    <property type="component" value="Unassembled WGS sequence"/>
</dbReference>
<evidence type="ECO:0000256" key="4">
    <source>
        <dbReference type="ARBA" id="ARBA00023159"/>
    </source>
</evidence>
<evidence type="ECO:0000259" key="6">
    <source>
        <dbReference type="PROSITE" id="PS50931"/>
    </source>
</evidence>
<evidence type="ECO:0000256" key="1">
    <source>
        <dbReference type="ARBA" id="ARBA00009437"/>
    </source>
</evidence>
<dbReference type="PRINTS" id="PR00039">
    <property type="entry name" value="HTHLYSR"/>
</dbReference>
<dbReference type="InterPro" id="IPR005119">
    <property type="entry name" value="LysR_subst-bd"/>
</dbReference>
<feature type="domain" description="HTH lysR-type" evidence="6">
    <location>
        <begin position="1"/>
        <end position="58"/>
    </location>
</feature>
<gene>
    <name evidence="7" type="ORF">SAMN04490220_6138</name>
</gene>
<dbReference type="GO" id="GO:0032993">
    <property type="term" value="C:protein-DNA complex"/>
    <property type="evidence" value="ECO:0007669"/>
    <property type="project" value="TreeGrafter"/>
</dbReference>
<name>A0A1H5EUV2_RHOJO</name>
<dbReference type="GO" id="GO:0003700">
    <property type="term" value="F:DNA-binding transcription factor activity"/>
    <property type="evidence" value="ECO:0007669"/>
    <property type="project" value="InterPro"/>
</dbReference>
<dbReference type="Gene3D" id="1.10.10.10">
    <property type="entry name" value="Winged helix-like DNA-binding domain superfamily/Winged helix DNA-binding domain"/>
    <property type="match status" value="1"/>
</dbReference>
<keyword evidence="3 7" id="KW-0238">DNA-binding</keyword>
<dbReference type="AlphaFoldDB" id="A0A1H5EUV2"/>
<dbReference type="SUPFAM" id="SSF46785">
    <property type="entry name" value="Winged helix' DNA-binding domain"/>
    <property type="match status" value="1"/>
</dbReference>
<dbReference type="InterPro" id="IPR036390">
    <property type="entry name" value="WH_DNA-bd_sf"/>
</dbReference>
<dbReference type="InterPro" id="IPR036388">
    <property type="entry name" value="WH-like_DNA-bd_sf"/>
</dbReference>
<dbReference type="PANTHER" id="PTHR30346">
    <property type="entry name" value="TRANSCRIPTIONAL DUAL REGULATOR HCAR-RELATED"/>
    <property type="match status" value="1"/>
</dbReference>
<dbReference type="Pfam" id="PF00126">
    <property type="entry name" value="HTH_1"/>
    <property type="match status" value="1"/>
</dbReference>
<comment type="similarity">
    <text evidence="1">Belongs to the LysR transcriptional regulatory family.</text>
</comment>
<dbReference type="Pfam" id="PF03466">
    <property type="entry name" value="LysR_substrate"/>
    <property type="match status" value="1"/>
</dbReference>
<dbReference type="CDD" id="cd05466">
    <property type="entry name" value="PBP2_LTTR_substrate"/>
    <property type="match status" value="1"/>
</dbReference>
<evidence type="ECO:0000256" key="5">
    <source>
        <dbReference type="ARBA" id="ARBA00023163"/>
    </source>
</evidence>
<dbReference type="EMBL" id="FNTL01000004">
    <property type="protein sequence ID" value="SED94882.1"/>
    <property type="molecule type" value="Genomic_DNA"/>
</dbReference>
<sequence length="291" mass="31085">MESRHVEYFLATVDNDGLALAAEALGVTKPSLSKGLRNLERDLGVELFHRVGRGLVLSAAGKAFVGPARQIVRDLVAAEGSFVDISGLPRGRLDICASAQVAEGQVTELIGAFRKQNPGVIVRIADLRTSDVVTSLIRDGHCEIVFSHFPVVAPGLTTRAVGRHEYWLAVPPDADVTWRNPFPLNDLPDLPVVGLPKESSSRTVIEKALQASGSRTVISAVVEQREAVGSFVVEGVGMSFLERTLAERAAGGGARISPLDPPITVEYGVIYDDARLSPAGRAFLETLTATR</sequence>
<dbReference type="PROSITE" id="PS50931">
    <property type="entry name" value="HTH_LYSR"/>
    <property type="match status" value="1"/>
</dbReference>
<evidence type="ECO:0000313" key="7">
    <source>
        <dbReference type="EMBL" id="SED94882.1"/>
    </source>
</evidence>
<keyword evidence="5" id="KW-0804">Transcription</keyword>
<evidence type="ECO:0000256" key="3">
    <source>
        <dbReference type="ARBA" id="ARBA00023125"/>
    </source>
</evidence>
<dbReference type="GO" id="GO:0003677">
    <property type="term" value="F:DNA binding"/>
    <property type="evidence" value="ECO:0007669"/>
    <property type="project" value="UniProtKB-KW"/>
</dbReference>
<organism evidence="7 8">
    <name type="scientific">Rhodococcus jostii</name>
    <dbReference type="NCBI Taxonomy" id="132919"/>
    <lineage>
        <taxon>Bacteria</taxon>
        <taxon>Bacillati</taxon>
        <taxon>Actinomycetota</taxon>
        <taxon>Actinomycetes</taxon>
        <taxon>Mycobacteriales</taxon>
        <taxon>Nocardiaceae</taxon>
        <taxon>Rhodococcus</taxon>
    </lineage>
</organism>
<evidence type="ECO:0000256" key="2">
    <source>
        <dbReference type="ARBA" id="ARBA00023015"/>
    </source>
</evidence>
<dbReference type="RefSeq" id="WP_061045693.1">
    <property type="nucleotide sequence ID" value="NZ_FNTL01000004.1"/>
</dbReference>
<evidence type="ECO:0000313" key="8">
    <source>
        <dbReference type="Proteomes" id="UP000183407"/>
    </source>
</evidence>
<dbReference type="OrthoDB" id="3176554at2"/>
<keyword evidence="4" id="KW-0010">Activator</keyword>
<reference evidence="8" key="1">
    <citation type="submission" date="2016-10" db="EMBL/GenBank/DDBJ databases">
        <authorList>
            <person name="Varghese N."/>
        </authorList>
    </citation>
    <scope>NUCLEOTIDE SEQUENCE [LARGE SCALE GENOMIC DNA]</scope>
    <source>
        <strain evidence="8">DSM 44719</strain>
    </source>
</reference>
<proteinExistence type="inferred from homology"/>
<accession>A0A1H5EUV2</accession>